<proteinExistence type="inferred from homology"/>
<keyword evidence="3 7" id="KW-0812">Transmembrane</keyword>
<dbReference type="Pfam" id="PF00335">
    <property type="entry name" value="Tetraspanin"/>
    <property type="match status" value="1"/>
</dbReference>
<feature type="transmembrane region" description="Helical" evidence="7">
    <location>
        <begin position="12"/>
        <end position="34"/>
    </location>
</feature>
<dbReference type="Gene3D" id="1.10.1450.10">
    <property type="entry name" value="Tetraspanin"/>
    <property type="match status" value="1"/>
</dbReference>
<dbReference type="HOGENOM" id="CLU_055524_6_1_1"/>
<dbReference type="CDD" id="cd03127">
    <property type="entry name" value="tetraspanin_LEL"/>
    <property type="match status" value="1"/>
</dbReference>
<evidence type="ECO:0000256" key="2">
    <source>
        <dbReference type="ARBA" id="ARBA00006840"/>
    </source>
</evidence>
<dbReference type="InterPro" id="IPR018499">
    <property type="entry name" value="Tetraspanin/Peripherin"/>
</dbReference>
<protein>
    <recommendedName>
        <fullName evidence="7">Tetraspanin</fullName>
    </recommendedName>
</protein>
<dbReference type="STRING" id="32264.T1K3Z1"/>
<evidence type="ECO:0000256" key="7">
    <source>
        <dbReference type="RuleBase" id="RU361218"/>
    </source>
</evidence>
<evidence type="ECO:0000256" key="3">
    <source>
        <dbReference type="ARBA" id="ARBA00022692"/>
    </source>
</evidence>
<dbReference type="PANTHER" id="PTHR19282:SF544">
    <property type="entry name" value="TETRASPANIN"/>
    <property type="match status" value="1"/>
</dbReference>
<dbReference type="GO" id="GO:0005886">
    <property type="term" value="C:plasma membrane"/>
    <property type="evidence" value="ECO:0007669"/>
    <property type="project" value="TreeGrafter"/>
</dbReference>
<keyword evidence="4 7" id="KW-1133">Transmembrane helix</keyword>
<evidence type="ECO:0000256" key="4">
    <source>
        <dbReference type="ARBA" id="ARBA00022989"/>
    </source>
</evidence>
<dbReference type="SUPFAM" id="SSF48652">
    <property type="entry name" value="Tetraspanin"/>
    <property type="match status" value="1"/>
</dbReference>
<dbReference type="AlphaFoldDB" id="T1K3Z1"/>
<accession>T1K3Z1</accession>
<evidence type="ECO:0000256" key="1">
    <source>
        <dbReference type="ARBA" id="ARBA00004141"/>
    </source>
</evidence>
<evidence type="ECO:0000313" key="8">
    <source>
        <dbReference type="EnsemblMetazoa" id="tetur05g00740.1"/>
    </source>
</evidence>
<dbReference type="PIRSF" id="PIRSF002419">
    <property type="entry name" value="Tetraspanin"/>
    <property type="match status" value="1"/>
</dbReference>
<reference evidence="8" key="2">
    <citation type="submission" date="2015-06" db="UniProtKB">
        <authorList>
            <consortium name="EnsemblMetazoa"/>
        </authorList>
    </citation>
    <scope>IDENTIFICATION</scope>
</reference>
<organism evidence="8 9">
    <name type="scientific">Tetranychus urticae</name>
    <name type="common">Two-spotted spider mite</name>
    <dbReference type="NCBI Taxonomy" id="32264"/>
    <lineage>
        <taxon>Eukaryota</taxon>
        <taxon>Metazoa</taxon>
        <taxon>Ecdysozoa</taxon>
        <taxon>Arthropoda</taxon>
        <taxon>Chelicerata</taxon>
        <taxon>Arachnida</taxon>
        <taxon>Acari</taxon>
        <taxon>Acariformes</taxon>
        <taxon>Trombidiformes</taxon>
        <taxon>Prostigmata</taxon>
        <taxon>Eleutherengona</taxon>
        <taxon>Raphignathae</taxon>
        <taxon>Tetranychoidea</taxon>
        <taxon>Tetranychidae</taxon>
        <taxon>Tetranychus</taxon>
    </lineage>
</organism>
<comment type="subcellular location">
    <subcellularLocation>
        <location evidence="1 7">Membrane</location>
        <topology evidence="1 7">Multi-pass membrane protein</topology>
    </subcellularLocation>
</comment>
<dbReference type="PANTHER" id="PTHR19282">
    <property type="entry name" value="TETRASPANIN"/>
    <property type="match status" value="1"/>
</dbReference>
<dbReference type="KEGG" id="tut:107360730"/>
<gene>
    <name evidence="8" type="primary">107360730</name>
</gene>
<dbReference type="OMA" id="CIRIEMC"/>
<keyword evidence="5 7" id="KW-0472">Membrane</keyword>
<reference evidence="9" key="1">
    <citation type="submission" date="2011-08" db="EMBL/GenBank/DDBJ databases">
        <authorList>
            <person name="Rombauts S."/>
        </authorList>
    </citation>
    <scope>NUCLEOTIDE SEQUENCE</scope>
    <source>
        <strain evidence="9">London</strain>
    </source>
</reference>
<sequence>MVHGVMKVIKFLFGFVNLVLVCFAIGLIGLAANWRAEFIPINHFESLGITERAATALIIIGCILFVVSFLGSYGAFAENQCMLLTFAVIIFLFLIIEFVIAALFVTYGHYETHVNDAIRIQMEKFVKDYNNEDPKDPLNVPMDEIQKYLKCCGVYGPDDWEKNGTKFLPESCCQEEIQDGLRVSDLCKGGKYVSAVGCMNQAVTTLKDNVFIVGGTALLLALIELISISIAYCLSCAIRGSSGID</sequence>
<dbReference type="InterPro" id="IPR000301">
    <property type="entry name" value="Tetraspanin_animals"/>
</dbReference>
<keyword evidence="9" id="KW-1185">Reference proteome</keyword>
<dbReference type="PRINTS" id="PR00259">
    <property type="entry name" value="TMFOUR"/>
</dbReference>
<dbReference type="OrthoDB" id="71600at2759"/>
<dbReference type="EMBL" id="CAEY01001563">
    <property type="status" value="NOT_ANNOTATED_CDS"/>
    <property type="molecule type" value="Genomic_DNA"/>
</dbReference>
<dbReference type="Proteomes" id="UP000015104">
    <property type="component" value="Unassembled WGS sequence"/>
</dbReference>
<dbReference type="EnsemblMetazoa" id="tetur05g00740.1">
    <property type="protein sequence ID" value="tetur05g00740.1"/>
    <property type="gene ID" value="tetur05g00740"/>
</dbReference>
<evidence type="ECO:0000256" key="5">
    <source>
        <dbReference type="ARBA" id="ARBA00023136"/>
    </source>
</evidence>
<feature type="disulfide bond" evidence="6">
    <location>
        <begin position="152"/>
        <end position="172"/>
    </location>
</feature>
<feature type="transmembrane region" description="Helical" evidence="7">
    <location>
        <begin position="54"/>
        <end position="76"/>
    </location>
</feature>
<evidence type="ECO:0000313" key="9">
    <source>
        <dbReference type="Proteomes" id="UP000015104"/>
    </source>
</evidence>
<feature type="transmembrane region" description="Helical" evidence="7">
    <location>
        <begin position="83"/>
        <end position="105"/>
    </location>
</feature>
<evidence type="ECO:0000256" key="6">
    <source>
        <dbReference type="PIRSR" id="PIRSR002419-1"/>
    </source>
</evidence>
<feature type="transmembrane region" description="Helical" evidence="7">
    <location>
        <begin position="210"/>
        <end position="234"/>
    </location>
</feature>
<dbReference type="eggNOG" id="KOG3882">
    <property type="taxonomic scope" value="Eukaryota"/>
</dbReference>
<name>T1K3Z1_TETUR</name>
<comment type="similarity">
    <text evidence="2 7">Belongs to the tetraspanin (TM4SF) family.</text>
</comment>
<dbReference type="InterPro" id="IPR008952">
    <property type="entry name" value="Tetraspanin_EC2_sf"/>
</dbReference>
<keyword evidence="6" id="KW-1015">Disulfide bond</keyword>